<accession>U4LL28</accession>
<dbReference type="EMBL" id="HF935907">
    <property type="protein sequence ID" value="CCX32789.1"/>
    <property type="molecule type" value="Genomic_DNA"/>
</dbReference>
<dbReference type="Proteomes" id="UP000018144">
    <property type="component" value="Unassembled WGS sequence"/>
</dbReference>
<evidence type="ECO:0000313" key="1">
    <source>
        <dbReference type="EMBL" id="CCX32789.1"/>
    </source>
</evidence>
<reference evidence="1 2" key="1">
    <citation type="journal article" date="2013" name="PLoS Genet.">
        <title>The genome and development-dependent transcriptomes of Pyronema confluens: a window into fungal evolution.</title>
        <authorList>
            <person name="Traeger S."/>
            <person name="Altegoer F."/>
            <person name="Freitag M."/>
            <person name="Gabaldon T."/>
            <person name="Kempken F."/>
            <person name="Kumar A."/>
            <person name="Marcet-Houben M."/>
            <person name="Poggeler S."/>
            <person name="Stajich J.E."/>
            <person name="Nowrousian M."/>
        </authorList>
    </citation>
    <scope>NUCLEOTIDE SEQUENCE [LARGE SCALE GENOMIC DNA]</scope>
    <source>
        <strain evidence="2">CBS 100304</strain>
        <tissue evidence="1">Vegetative mycelium</tissue>
    </source>
</reference>
<keyword evidence="2" id="KW-1185">Reference proteome</keyword>
<gene>
    <name evidence="1" type="ORF">PCON_13640</name>
</gene>
<sequence>MPCVSIVIGYCPRDVGTEAGGGKGSMGIGFREFLSTSVGRLVLMVLDFITLRRGTVFESFIVWLLAFERSSQSLRFVQPNPNYSINERTYALLFSLSLWA</sequence>
<organism evidence="1 2">
    <name type="scientific">Pyronema omphalodes (strain CBS 100304)</name>
    <name type="common">Pyronema confluens</name>
    <dbReference type="NCBI Taxonomy" id="1076935"/>
    <lineage>
        <taxon>Eukaryota</taxon>
        <taxon>Fungi</taxon>
        <taxon>Dikarya</taxon>
        <taxon>Ascomycota</taxon>
        <taxon>Pezizomycotina</taxon>
        <taxon>Pezizomycetes</taxon>
        <taxon>Pezizales</taxon>
        <taxon>Pyronemataceae</taxon>
        <taxon>Pyronema</taxon>
    </lineage>
</organism>
<proteinExistence type="predicted"/>
<dbReference type="AlphaFoldDB" id="U4LL28"/>
<protein>
    <submittedName>
        <fullName evidence="1">Uncharacterized protein</fullName>
    </submittedName>
</protein>
<evidence type="ECO:0000313" key="2">
    <source>
        <dbReference type="Proteomes" id="UP000018144"/>
    </source>
</evidence>
<name>U4LL28_PYROM</name>